<reference evidence="1" key="1">
    <citation type="submission" date="2018-07" db="EMBL/GenBank/DDBJ databases">
        <authorList>
            <person name="Wilson K.M."/>
            <person name="Ely B."/>
        </authorList>
    </citation>
    <scope>NUCLEOTIDE SEQUENCE</scope>
</reference>
<proteinExistence type="predicted"/>
<evidence type="ECO:0000313" key="2">
    <source>
        <dbReference type="Proteomes" id="UP000259683"/>
    </source>
</evidence>
<dbReference type="CDD" id="cd12215">
    <property type="entry name" value="ChiC_BD"/>
    <property type="match status" value="1"/>
</dbReference>
<dbReference type="EMBL" id="MH588547">
    <property type="protein sequence ID" value="AXQ70053.1"/>
    <property type="molecule type" value="Genomic_DNA"/>
</dbReference>
<keyword evidence="2" id="KW-1185">Reference proteome</keyword>
<organism evidence="1 2">
    <name type="scientific">Caulobacter phage CcrSC</name>
    <dbReference type="NCBI Taxonomy" id="2283272"/>
    <lineage>
        <taxon>Viruses</taxon>
        <taxon>Duplodnaviria</taxon>
        <taxon>Heunggongvirae</taxon>
        <taxon>Uroviricota</taxon>
        <taxon>Caudoviricetes</taxon>
        <taxon>Jeanschmidtviridae</taxon>
        <taxon>Bertelyvirus</taxon>
        <taxon>Bertelyvirus SC</taxon>
    </lineage>
</organism>
<sequence length="150" mass="16572">MKLGPNDMFVVRDVMGGVAVAFRSESVSGNQSHSLDIARFAFATYPTIGAAQDAALALRNKLNEALVSERLASLVLTSPEWDPLQVYITGDQVAYNGEVFEYCEAEPTRLGSARPDYSPRWENVKNIGRLNHRRAELIRQNATPEEESAS</sequence>
<evidence type="ECO:0000313" key="1">
    <source>
        <dbReference type="EMBL" id="AXQ70053.1"/>
    </source>
</evidence>
<name>A0A385EE55_9CAUD</name>
<accession>A0A385EE55</accession>
<protein>
    <submittedName>
        <fullName evidence="1">Uncharacterized protein</fullName>
    </submittedName>
</protein>
<gene>
    <name evidence="1" type="ORF">CcrSC_gp471</name>
</gene>
<dbReference type="Proteomes" id="UP000259683">
    <property type="component" value="Segment"/>
</dbReference>
<dbReference type="Gene3D" id="2.10.10.20">
    <property type="entry name" value="Carbohydrate-binding module superfamily 5/12"/>
    <property type="match status" value="1"/>
</dbReference>
<reference evidence="1" key="2">
    <citation type="submission" date="2021-07" db="EMBL/GenBank/DDBJ databases">
        <title>Giant CbK-like Caulobacter bacteriophages have genetically divergent genomes.</title>
        <authorList>
            <person name="Wilson K."/>
            <person name="Ely B."/>
        </authorList>
    </citation>
    <scope>NUCLEOTIDE SEQUENCE</scope>
</reference>